<dbReference type="GO" id="GO:0003964">
    <property type="term" value="F:RNA-directed DNA polymerase activity"/>
    <property type="evidence" value="ECO:0007669"/>
    <property type="project" value="UniProtKB-KW"/>
</dbReference>
<keyword evidence="2" id="KW-1185">Reference proteome</keyword>
<keyword evidence="1" id="KW-0695">RNA-directed DNA polymerase</keyword>
<protein>
    <submittedName>
        <fullName evidence="1">Group II intron reverse transcriptase/maturase</fullName>
    </submittedName>
</protein>
<sequence>LQLGEVRSNAEALQSSSPENYRILGLNRGFGTKRAILKSLVRENRTQGSVRGLPGNRQFYLDGKKKLKIN</sequence>
<dbReference type="Proteomes" id="UP001594351">
    <property type="component" value="Unassembled WGS sequence"/>
</dbReference>
<organism evidence="1 2">
    <name type="scientific">candidate division CSSED10-310 bacterium</name>
    <dbReference type="NCBI Taxonomy" id="2855610"/>
    <lineage>
        <taxon>Bacteria</taxon>
        <taxon>Bacteria division CSSED10-310</taxon>
    </lineage>
</organism>
<name>A0ABV6Z4Y9_UNCC1</name>
<accession>A0ABV6Z4Y9</accession>
<gene>
    <name evidence="1" type="ORF">ACFL27_25110</name>
</gene>
<comment type="caution">
    <text evidence="1">The sequence shown here is derived from an EMBL/GenBank/DDBJ whole genome shotgun (WGS) entry which is preliminary data.</text>
</comment>
<dbReference type="EMBL" id="JBHPBY010000512">
    <property type="protein sequence ID" value="MFC1853484.1"/>
    <property type="molecule type" value="Genomic_DNA"/>
</dbReference>
<keyword evidence="1" id="KW-0548">Nucleotidyltransferase</keyword>
<evidence type="ECO:0000313" key="2">
    <source>
        <dbReference type="Proteomes" id="UP001594351"/>
    </source>
</evidence>
<keyword evidence="1" id="KW-0808">Transferase</keyword>
<proteinExistence type="predicted"/>
<reference evidence="1 2" key="1">
    <citation type="submission" date="2024-09" db="EMBL/GenBank/DDBJ databases">
        <title>Laminarin stimulates single cell rates of sulfate reduction while oxygen inhibits transcriptomic activity in coastal marine sediment.</title>
        <authorList>
            <person name="Lindsay M."/>
            <person name="Orcutt B."/>
            <person name="Emerson D."/>
            <person name="Stepanauskas R."/>
            <person name="D'Angelo T."/>
        </authorList>
    </citation>
    <scope>NUCLEOTIDE SEQUENCE [LARGE SCALE GENOMIC DNA]</scope>
    <source>
        <strain evidence="1">SAG AM-311-K15</strain>
    </source>
</reference>
<feature type="non-terminal residue" evidence="1">
    <location>
        <position position="1"/>
    </location>
</feature>
<evidence type="ECO:0000313" key="1">
    <source>
        <dbReference type="EMBL" id="MFC1853484.1"/>
    </source>
</evidence>